<dbReference type="SUPFAM" id="SSF53098">
    <property type="entry name" value="Ribonuclease H-like"/>
    <property type="match status" value="1"/>
</dbReference>
<dbReference type="InterPro" id="IPR012337">
    <property type="entry name" value="RNaseH-like_sf"/>
</dbReference>
<reference evidence="2 3" key="1">
    <citation type="submission" date="2019-02" db="EMBL/GenBank/DDBJ databases">
        <title>Genomic Encyclopedia of Type Strains, Phase IV (KMG-IV): sequencing the most valuable type-strain genomes for metagenomic binning, comparative biology and taxonomic classification.</title>
        <authorList>
            <person name="Goeker M."/>
        </authorList>
    </citation>
    <scope>NUCLEOTIDE SEQUENCE [LARGE SCALE GENOMIC DNA]</scope>
    <source>
        <strain evidence="2 3">DSM 105135</strain>
    </source>
</reference>
<dbReference type="Proteomes" id="UP000292423">
    <property type="component" value="Unassembled WGS sequence"/>
</dbReference>
<comment type="caution">
    <text evidence="2">The sequence shown here is derived from an EMBL/GenBank/DDBJ whole genome shotgun (WGS) entry which is preliminary data.</text>
</comment>
<keyword evidence="3" id="KW-1185">Reference proteome</keyword>
<dbReference type="InterPro" id="IPR019288">
    <property type="entry name" value="3'-5'_exonuclease_PolB-like"/>
</dbReference>
<gene>
    <name evidence="2" type="ORF">EV700_2085</name>
</gene>
<sequence length="267" mass="31209">MPREKGTLVFDIETIPDIPRAKRLYGLTNLDDAEAFEALKNIRRQESGGSDFFRHHLHRIVCISVVLRIGDTIRVWSLGEEDGDEADIIRRFFSAIDKYDLTLVSWNGSGFDLPVLHYRAMLHQISAPMYWEMGDHYKDFRYNNYINRFHLRHVDLMDVLSMYQARAAQPLDQIASFLGFPGKMGMDGSQVYDQFLSGQLPAIRHYCETDVLNTWLVYLRFQLLRGEMFRPDHEREIELVRELLTTSPKPHLQEFLSAWNAAQETHD</sequence>
<name>A0A4V2G5K8_9GAMM</name>
<dbReference type="GO" id="GO:0003676">
    <property type="term" value="F:nucleic acid binding"/>
    <property type="evidence" value="ECO:0007669"/>
    <property type="project" value="InterPro"/>
</dbReference>
<dbReference type="OrthoDB" id="13288at2"/>
<evidence type="ECO:0000259" key="1">
    <source>
        <dbReference type="Pfam" id="PF10108"/>
    </source>
</evidence>
<proteinExistence type="predicted"/>
<dbReference type="AlphaFoldDB" id="A0A4V2G5K8"/>
<accession>A0A4V2G5K8</accession>
<dbReference type="Pfam" id="PF10108">
    <property type="entry name" value="DNA_pol_B_exo2"/>
    <property type="match status" value="1"/>
</dbReference>
<dbReference type="EMBL" id="SHKX01000012">
    <property type="protein sequence ID" value="RZU45266.1"/>
    <property type="molecule type" value="Genomic_DNA"/>
</dbReference>
<dbReference type="Gene3D" id="3.30.420.10">
    <property type="entry name" value="Ribonuclease H-like superfamily/Ribonuclease H"/>
    <property type="match status" value="1"/>
</dbReference>
<feature type="domain" description="Predicted 3'-5' exonuclease PolB-like" evidence="1">
    <location>
        <begin position="50"/>
        <end position="259"/>
    </location>
</feature>
<evidence type="ECO:0000313" key="2">
    <source>
        <dbReference type="EMBL" id="RZU45266.1"/>
    </source>
</evidence>
<dbReference type="CDD" id="cd05782">
    <property type="entry name" value="DNA_polB_like1_exo"/>
    <property type="match status" value="1"/>
</dbReference>
<dbReference type="RefSeq" id="WP_130413425.1">
    <property type="nucleotide sequence ID" value="NZ_SHKX01000012.1"/>
</dbReference>
<protein>
    <recommendedName>
        <fullName evidence="1">Predicted 3'-5' exonuclease PolB-like domain-containing protein</fullName>
    </recommendedName>
</protein>
<dbReference type="InterPro" id="IPR036397">
    <property type="entry name" value="RNaseH_sf"/>
</dbReference>
<organism evidence="2 3">
    <name type="scientific">Fluviicoccus keumensis</name>
    <dbReference type="NCBI Taxonomy" id="1435465"/>
    <lineage>
        <taxon>Bacteria</taxon>
        <taxon>Pseudomonadati</taxon>
        <taxon>Pseudomonadota</taxon>
        <taxon>Gammaproteobacteria</taxon>
        <taxon>Moraxellales</taxon>
        <taxon>Moraxellaceae</taxon>
        <taxon>Fluviicoccus</taxon>
    </lineage>
</organism>
<evidence type="ECO:0000313" key="3">
    <source>
        <dbReference type="Proteomes" id="UP000292423"/>
    </source>
</evidence>